<gene>
    <name evidence="3" type="ORF">PGT21_004891</name>
</gene>
<evidence type="ECO:0000256" key="2">
    <source>
        <dbReference type="SAM" id="SignalP"/>
    </source>
</evidence>
<reference evidence="3 4" key="1">
    <citation type="submission" date="2019-05" db="EMBL/GenBank/DDBJ databases">
        <title>Emergence of the Ug99 lineage of the wheat stem rust pathogen through somatic hybridization.</title>
        <authorList>
            <person name="Li F."/>
            <person name="Upadhyaya N.M."/>
            <person name="Sperschneider J."/>
            <person name="Matny O."/>
            <person name="Nguyen-Phuc H."/>
            <person name="Mago R."/>
            <person name="Raley C."/>
            <person name="Miller M.E."/>
            <person name="Silverstein K.A.T."/>
            <person name="Henningsen E."/>
            <person name="Hirsch C.D."/>
            <person name="Visser B."/>
            <person name="Pretorius Z.A."/>
            <person name="Steffenson B.J."/>
            <person name="Schwessinger B."/>
            <person name="Dodds P.N."/>
            <person name="Figueroa M."/>
        </authorList>
    </citation>
    <scope>NUCLEOTIDE SEQUENCE [LARGE SCALE GENOMIC DNA]</scope>
    <source>
        <strain evidence="3">21-0</strain>
    </source>
</reference>
<dbReference type="EMBL" id="VSWC01000053">
    <property type="protein sequence ID" value="KAA1101027.1"/>
    <property type="molecule type" value="Genomic_DNA"/>
</dbReference>
<feature type="signal peptide" evidence="2">
    <location>
        <begin position="1"/>
        <end position="21"/>
    </location>
</feature>
<evidence type="ECO:0000313" key="3">
    <source>
        <dbReference type="EMBL" id="KAA1101027.1"/>
    </source>
</evidence>
<feature type="region of interest" description="Disordered" evidence="1">
    <location>
        <begin position="44"/>
        <end position="113"/>
    </location>
</feature>
<dbReference type="Proteomes" id="UP000324748">
    <property type="component" value="Unassembled WGS sequence"/>
</dbReference>
<organism evidence="3 4">
    <name type="scientific">Puccinia graminis f. sp. tritici</name>
    <dbReference type="NCBI Taxonomy" id="56615"/>
    <lineage>
        <taxon>Eukaryota</taxon>
        <taxon>Fungi</taxon>
        <taxon>Dikarya</taxon>
        <taxon>Basidiomycota</taxon>
        <taxon>Pucciniomycotina</taxon>
        <taxon>Pucciniomycetes</taxon>
        <taxon>Pucciniales</taxon>
        <taxon>Pucciniaceae</taxon>
        <taxon>Puccinia</taxon>
    </lineage>
</organism>
<evidence type="ECO:0000256" key="1">
    <source>
        <dbReference type="SAM" id="MobiDB-lite"/>
    </source>
</evidence>
<keyword evidence="4" id="KW-1185">Reference proteome</keyword>
<dbReference type="AlphaFoldDB" id="A0A5B0PHC5"/>
<accession>A0A5B0PHC5</accession>
<keyword evidence="2" id="KW-0732">Signal</keyword>
<proteinExistence type="predicted"/>
<protein>
    <submittedName>
        <fullName evidence="3">Uncharacterized protein</fullName>
    </submittedName>
</protein>
<feature type="chain" id="PRO_5022893615" evidence="2">
    <location>
        <begin position="22"/>
        <end position="113"/>
    </location>
</feature>
<name>A0A5B0PHC5_PUCGR</name>
<evidence type="ECO:0000313" key="4">
    <source>
        <dbReference type="Proteomes" id="UP000324748"/>
    </source>
</evidence>
<sequence>MKSISILLIVCALACFSASNALVLRSLSRSLSFDDLKLYNTGTRLPRPNTQAFPAGLPLRPHNSLNRDDDVRLPHHPPPAPHHQSGGPGGLHAGRNWGASLTPSGEDEGHTYG</sequence>
<comment type="caution">
    <text evidence="3">The sequence shown here is derived from an EMBL/GenBank/DDBJ whole genome shotgun (WGS) entry which is preliminary data.</text>
</comment>